<evidence type="ECO:0000256" key="1">
    <source>
        <dbReference type="ARBA" id="ARBA00022801"/>
    </source>
</evidence>
<organism evidence="3 4">
    <name type="scientific">Nonomuraea rhodomycinica</name>
    <dbReference type="NCBI Taxonomy" id="1712872"/>
    <lineage>
        <taxon>Bacteria</taxon>
        <taxon>Bacillati</taxon>
        <taxon>Actinomycetota</taxon>
        <taxon>Actinomycetes</taxon>
        <taxon>Streptosporangiales</taxon>
        <taxon>Streptosporangiaceae</taxon>
        <taxon>Nonomuraea</taxon>
    </lineage>
</organism>
<dbReference type="Pfam" id="PF20434">
    <property type="entry name" value="BD-FAE"/>
    <property type="match status" value="1"/>
</dbReference>
<gene>
    <name evidence="3" type="ORF">HT134_43270</name>
</gene>
<proteinExistence type="predicted"/>
<dbReference type="Proteomes" id="UP000546126">
    <property type="component" value="Unassembled WGS sequence"/>
</dbReference>
<keyword evidence="4" id="KW-1185">Reference proteome</keyword>
<comment type="caution">
    <text evidence="3">The sequence shown here is derived from an EMBL/GenBank/DDBJ whole genome shotgun (WGS) entry which is preliminary data.</text>
</comment>
<dbReference type="PANTHER" id="PTHR48081">
    <property type="entry name" value="AB HYDROLASE SUPERFAMILY PROTEIN C4A8.06C"/>
    <property type="match status" value="1"/>
</dbReference>
<dbReference type="Gene3D" id="3.40.50.1820">
    <property type="entry name" value="alpha/beta hydrolase"/>
    <property type="match status" value="1"/>
</dbReference>
<dbReference type="RefSeq" id="WP_175606324.1">
    <property type="nucleotide sequence ID" value="NZ_JABWGO010000021.1"/>
</dbReference>
<protein>
    <submittedName>
        <fullName evidence="3">Alpha/beta hydrolase</fullName>
    </submittedName>
</protein>
<dbReference type="AlphaFoldDB" id="A0A7Y6MGE3"/>
<dbReference type="EMBL" id="JABWGO010000021">
    <property type="protein sequence ID" value="NUW46877.1"/>
    <property type="molecule type" value="Genomic_DNA"/>
</dbReference>
<keyword evidence="1 3" id="KW-0378">Hydrolase</keyword>
<evidence type="ECO:0000313" key="4">
    <source>
        <dbReference type="Proteomes" id="UP000546126"/>
    </source>
</evidence>
<dbReference type="GO" id="GO:0016787">
    <property type="term" value="F:hydrolase activity"/>
    <property type="evidence" value="ECO:0007669"/>
    <property type="project" value="UniProtKB-KW"/>
</dbReference>
<dbReference type="InterPro" id="IPR049492">
    <property type="entry name" value="BD-FAE-like_dom"/>
</dbReference>
<sequence>MAGSTAPGQIETFRYGPHPDQIADVTLPTRATGAAPLVMLLHGGFWRAAHDRLHVRVVADALTSEGYAVANVEYRRVGGGGGWPATFMDVAQAADTLPALIERSRPGRLDLDRTVYLGHSAGGQLAVWAALRDRLPQAAPGRTAVPPRVAGVVALAPVVDLAGTYALGDGGGPVADLLGGGPGDVPERYAAADPAALGASPAPVIVVHGDLDEVLPVDLSRRYHASCGGKLIEVPGAGHFDLIDPRSAAWPSVLEALRLLANA</sequence>
<dbReference type="InterPro" id="IPR050300">
    <property type="entry name" value="GDXG_lipolytic_enzyme"/>
</dbReference>
<accession>A0A7Y6MGE3</accession>
<dbReference type="PANTHER" id="PTHR48081:SF33">
    <property type="entry name" value="KYNURENINE FORMAMIDASE"/>
    <property type="match status" value="1"/>
</dbReference>
<name>A0A7Y6MGE3_9ACTN</name>
<evidence type="ECO:0000313" key="3">
    <source>
        <dbReference type="EMBL" id="NUW46877.1"/>
    </source>
</evidence>
<dbReference type="InterPro" id="IPR029058">
    <property type="entry name" value="AB_hydrolase_fold"/>
</dbReference>
<feature type="domain" description="BD-FAE-like" evidence="2">
    <location>
        <begin position="24"/>
        <end position="224"/>
    </location>
</feature>
<dbReference type="SUPFAM" id="SSF53474">
    <property type="entry name" value="alpha/beta-Hydrolases"/>
    <property type="match status" value="1"/>
</dbReference>
<evidence type="ECO:0000259" key="2">
    <source>
        <dbReference type="Pfam" id="PF20434"/>
    </source>
</evidence>
<reference evidence="3 4" key="1">
    <citation type="submission" date="2020-06" db="EMBL/GenBank/DDBJ databases">
        <authorList>
            <person name="Chanama M."/>
        </authorList>
    </citation>
    <scope>NUCLEOTIDE SEQUENCE [LARGE SCALE GENOMIC DNA]</scope>
    <source>
        <strain evidence="3 4">TBRC6557</strain>
    </source>
</reference>